<feature type="region of interest" description="Disordered" evidence="1">
    <location>
        <begin position="1"/>
        <end position="37"/>
    </location>
</feature>
<name>A0A8S0VEF4_OLEEU</name>
<sequence length="296" mass="33449">MLDESESESESEEAIPYTVASDEVKPKDNNSLSTSIPLSSRNTDVERIILSEEHYALFEVNISELINNPSSYFNFCQRLFEVSGGKITEEGLQLMAASQRHQLCVILGTTNTWNEDTPTIYSAIQVYIEGRIAGVPYVNDGLPDYYLESTYDANWRVNPFLVGANILNIYTLLGEANDCIAVKLLSRREVDEAKSKPICSLEDEEEAEEGHKHNELYGEDDNPDDGVDDVEAREIQIWESQKRSQTPRLEAGGEATKVEKTAPSRLQIQREEPQPPEKRCWEGDTNVDPPKSRCRR</sequence>
<gene>
    <name evidence="2" type="ORF">OLEA9_A084919</name>
</gene>
<feature type="compositionally biased region" description="Acidic residues" evidence="1">
    <location>
        <begin position="217"/>
        <end position="229"/>
    </location>
</feature>
<feature type="compositionally biased region" description="Acidic residues" evidence="1">
    <location>
        <begin position="1"/>
        <end position="13"/>
    </location>
</feature>
<feature type="compositionally biased region" description="Basic and acidic residues" evidence="1">
    <location>
        <begin position="256"/>
        <end position="282"/>
    </location>
</feature>
<dbReference type="Gramene" id="OE9A084919T1">
    <property type="protein sequence ID" value="OE9A084919C1"/>
    <property type="gene ID" value="OE9A084919"/>
</dbReference>
<accession>A0A8S0VEF4</accession>
<proteinExistence type="predicted"/>
<evidence type="ECO:0000313" key="3">
    <source>
        <dbReference type="Proteomes" id="UP000594638"/>
    </source>
</evidence>
<dbReference type="Proteomes" id="UP000594638">
    <property type="component" value="Unassembled WGS sequence"/>
</dbReference>
<comment type="caution">
    <text evidence="2">The sequence shown here is derived from an EMBL/GenBank/DDBJ whole genome shotgun (WGS) entry which is preliminary data.</text>
</comment>
<dbReference type="OrthoDB" id="1759839at2759"/>
<dbReference type="AlphaFoldDB" id="A0A8S0VEF4"/>
<feature type="compositionally biased region" description="Basic and acidic residues" evidence="1">
    <location>
        <begin position="230"/>
        <end position="242"/>
    </location>
</feature>
<dbReference type="EMBL" id="CACTIH010009281">
    <property type="protein sequence ID" value="CAA3029009.1"/>
    <property type="molecule type" value="Genomic_DNA"/>
</dbReference>
<reference evidence="2 3" key="1">
    <citation type="submission" date="2019-12" db="EMBL/GenBank/DDBJ databases">
        <authorList>
            <person name="Alioto T."/>
            <person name="Alioto T."/>
            <person name="Gomez Garrido J."/>
        </authorList>
    </citation>
    <scope>NUCLEOTIDE SEQUENCE [LARGE SCALE GENOMIC DNA]</scope>
</reference>
<evidence type="ECO:0000313" key="2">
    <source>
        <dbReference type="EMBL" id="CAA3029009.1"/>
    </source>
</evidence>
<protein>
    <submittedName>
        <fullName evidence="2">Uncharacterized protein</fullName>
    </submittedName>
</protein>
<feature type="region of interest" description="Disordered" evidence="1">
    <location>
        <begin position="195"/>
        <end position="296"/>
    </location>
</feature>
<keyword evidence="3" id="KW-1185">Reference proteome</keyword>
<evidence type="ECO:0000256" key="1">
    <source>
        <dbReference type="SAM" id="MobiDB-lite"/>
    </source>
</evidence>
<organism evidence="2 3">
    <name type="scientific">Olea europaea subsp. europaea</name>
    <dbReference type="NCBI Taxonomy" id="158383"/>
    <lineage>
        <taxon>Eukaryota</taxon>
        <taxon>Viridiplantae</taxon>
        <taxon>Streptophyta</taxon>
        <taxon>Embryophyta</taxon>
        <taxon>Tracheophyta</taxon>
        <taxon>Spermatophyta</taxon>
        <taxon>Magnoliopsida</taxon>
        <taxon>eudicotyledons</taxon>
        <taxon>Gunneridae</taxon>
        <taxon>Pentapetalae</taxon>
        <taxon>asterids</taxon>
        <taxon>lamiids</taxon>
        <taxon>Lamiales</taxon>
        <taxon>Oleaceae</taxon>
        <taxon>Oleeae</taxon>
        <taxon>Olea</taxon>
    </lineage>
</organism>